<name>A0A1I4P7N1_9EURY</name>
<proteinExistence type="predicted"/>
<dbReference type="EMBL" id="FOUJ01000001">
    <property type="protein sequence ID" value="SFM23635.1"/>
    <property type="molecule type" value="Genomic_DNA"/>
</dbReference>
<keyword evidence="1" id="KW-0812">Transmembrane</keyword>
<evidence type="ECO:0000256" key="1">
    <source>
        <dbReference type="SAM" id="Phobius"/>
    </source>
</evidence>
<evidence type="ECO:0000313" key="3">
    <source>
        <dbReference type="Proteomes" id="UP000198535"/>
    </source>
</evidence>
<feature type="transmembrane region" description="Helical" evidence="1">
    <location>
        <begin position="31"/>
        <end position="52"/>
    </location>
</feature>
<dbReference type="AlphaFoldDB" id="A0A1I4P7N1"/>
<sequence>MKLGPLDDFIKALAYSLQNQAGGRIGSLFQFYVFLWIVMTSFFSVTRILALTERPDPIYLASAPIYVVLSYIPIHFFWIYEKNVGIEKRRVKEMQFVDSVNVEYKFTEPAEMGFKNALYLRINNPTIKTIENIWMRAVFPSSVHCDKPVLSLGSLEPMSSLTASYSFVPFETGSHSMGYYDLYLEIDGHEHQKPPIFFGNINIAHSYLGVEFEVTGQLKLGHPTMISIRMKNYSNRNLDNLHVKCSFPKSITYDTAFSDTRTMTPGASFDTAYEITPVAGGEIDLGYFDVMFEVEGNGCKIGDNQLGKYYVQIPEVDVMINMPDTLHSEVGNTIGIHVENRSDEVIANVCFNSCFTSFIECHKPNVCIPEIQPYSSGYVSLVIKPINSGKVDLGNLNFSFEVNEILFQKEPIDLGTHGVA</sequence>
<organism evidence="2 3">
    <name type="scientific">Methanolobus profundi</name>
    <dbReference type="NCBI Taxonomy" id="487685"/>
    <lineage>
        <taxon>Archaea</taxon>
        <taxon>Methanobacteriati</taxon>
        <taxon>Methanobacteriota</taxon>
        <taxon>Stenosarchaea group</taxon>
        <taxon>Methanomicrobia</taxon>
        <taxon>Methanosarcinales</taxon>
        <taxon>Methanosarcinaceae</taxon>
        <taxon>Methanolobus</taxon>
    </lineage>
</organism>
<gene>
    <name evidence="2" type="ORF">SAMN04488696_0488</name>
</gene>
<keyword evidence="1" id="KW-1133">Transmembrane helix</keyword>
<keyword evidence="3" id="KW-1185">Reference proteome</keyword>
<dbReference type="Proteomes" id="UP000198535">
    <property type="component" value="Unassembled WGS sequence"/>
</dbReference>
<accession>A0A1I4P7N1</accession>
<protein>
    <submittedName>
        <fullName evidence="2">Uncharacterized protein</fullName>
    </submittedName>
</protein>
<evidence type="ECO:0000313" key="2">
    <source>
        <dbReference type="EMBL" id="SFM23635.1"/>
    </source>
</evidence>
<dbReference type="OrthoDB" id="124381at2157"/>
<dbReference type="STRING" id="487685.SAMN04488696_0488"/>
<keyword evidence="1" id="KW-0472">Membrane</keyword>
<dbReference type="RefSeq" id="WP_091932669.1">
    <property type="nucleotide sequence ID" value="NZ_FOUJ01000001.1"/>
</dbReference>
<reference evidence="3" key="1">
    <citation type="submission" date="2016-10" db="EMBL/GenBank/DDBJ databases">
        <authorList>
            <person name="Varghese N."/>
            <person name="Submissions S."/>
        </authorList>
    </citation>
    <scope>NUCLEOTIDE SEQUENCE [LARGE SCALE GENOMIC DNA]</scope>
    <source>
        <strain evidence="3">Mob M</strain>
    </source>
</reference>
<feature type="transmembrane region" description="Helical" evidence="1">
    <location>
        <begin position="58"/>
        <end position="80"/>
    </location>
</feature>